<dbReference type="Proteomes" id="UP000240883">
    <property type="component" value="Unassembled WGS sequence"/>
</dbReference>
<evidence type="ECO:0000313" key="6">
    <source>
        <dbReference type="Proteomes" id="UP000240883"/>
    </source>
</evidence>
<comment type="catalytic activity">
    <reaction evidence="3">
        <text>a monoacylglycerol + H2O = glycerol + a fatty acid + H(+)</text>
        <dbReference type="Rhea" id="RHEA:15245"/>
        <dbReference type="ChEBI" id="CHEBI:15377"/>
        <dbReference type="ChEBI" id="CHEBI:15378"/>
        <dbReference type="ChEBI" id="CHEBI:17408"/>
        <dbReference type="ChEBI" id="CHEBI:17754"/>
        <dbReference type="ChEBI" id="CHEBI:28868"/>
    </reaction>
</comment>
<gene>
    <name evidence="5" type="ORF">BS50DRAFT_317828</name>
</gene>
<dbReference type="InterPro" id="IPR029058">
    <property type="entry name" value="AB_hydrolase_fold"/>
</dbReference>
<organism evidence="5 6">
    <name type="scientific">Corynespora cassiicola Philippines</name>
    <dbReference type="NCBI Taxonomy" id="1448308"/>
    <lineage>
        <taxon>Eukaryota</taxon>
        <taxon>Fungi</taxon>
        <taxon>Dikarya</taxon>
        <taxon>Ascomycota</taxon>
        <taxon>Pezizomycotina</taxon>
        <taxon>Dothideomycetes</taxon>
        <taxon>Pleosporomycetidae</taxon>
        <taxon>Pleosporales</taxon>
        <taxon>Corynesporascaceae</taxon>
        <taxon>Corynespora</taxon>
    </lineage>
</organism>
<evidence type="ECO:0000256" key="3">
    <source>
        <dbReference type="ARBA" id="ARBA00048461"/>
    </source>
</evidence>
<feature type="domain" description="Fungal lipase-type" evidence="4">
    <location>
        <begin position="82"/>
        <end position="194"/>
    </location>
</feature>
<dbReference type="EMBL" id="KZ678182">
    <property type="protein sequence ID" value="PSN58883.1"/>
    <property type="molecule type" value="Genomic_DNA"/>
</dbReference>
<accession>A0A2T2N0B8</accession>
<dbReference type="PANTHER" id="PTHR45856:SF24">
    <property type="entry name" value="FUNGAL LIPASE-LIKE DOMAIN-CONTAINING PROTEIN"/>
    <property type="match status" value="1"/>
</dbReference>
<dbReference type="GO" id="GO:0016787">
    <property type="term" value="F:hydrolase activity"/>
    <property type="evidence" value="ECO:0007669"/>
    <property type="project" value="UniProtKB-KW"/>
</dbReference>
<comment type="catalytic activity">
    <reaction evidence="2">
        <text>a diacylglycerol + H2O = a monoacylglycerol + a fatty acid + H(+)</text>
        <dbReference type="Rhea" id="RHEA:32731"/>
        <dbReference type="ChEBI" id="CHEBI:15377"/>
        <dbReference type="ChEBI" id="CHEBI:15378"/>
        <dbReference type="ChEBI" id="CHEBI:17408"/>
        <dbReference type="ChEBI" id="CHEBI:18035"/>
        <dbReference type="ChEBI" id="CHEBI:28868"/>
    </reaction>
</comment>
<dbReference type="Gene3D" id="3.40.50.1820">
    <property type="entry name" value="alpha/beta hydrolase"/>
    <property type="match status" value="1"/>
</dbReference>
<protein>
    <submittedName>
        <fullName evidence="5">Alpha/beta-hydrolase</fullName>
    </submittedName>
</protein>
<name>A0A2T2N0B8_CORCC</name>
<dbReference type="SUPFAM" id="SSF53474">
    <property type="entry name" value="alpha/beta-Hydrolases"/>
    <property type="match status" value="1"/>
</dbReference>
<proteinExistence type="inferred from homology"/>
<comment type="similarity">
    <text evidence="1">Belongs to the AB hydrolase superfamily. Lipase family. Class 3 subfamily.</text>
</comment>
<dbReference type="STRING" id="1448308.A0A2T2N0B8"/>
<evidence type="ECO:0000313" key="5">
    <source>
        <dbReference type="EMBL" id="PSN58883.1"/>
    </source>
</evidence>
<evidence type="ECO:0000256" key="2">
    <source>
        <dbReference type="ARBA" id="ARBA00047591"/>
    </source>
</evidence>
<dbReference type="OrthoDB" id="3791445at2759"/>
<evidence type="ECO:0000256" key="1">
    <source>
        <dbReference type="ARBA" id="ARBA00043996"/>
    </source>
</evidence>
<dbReference type="InterPro" id="IPR051218">
    <property type="entry name" value="Sec_MonoDiacylglyc_Lipase"/>
</dbReference>
<dbReference type="PANTHER" id="PTHR45856">
    <property type="entry name" value="ALPHA/BETA-HYDROLASES SUPERFAMILY PROTEIN"/>
    <property type="match status" value="1"/>
</dbReference>
<sequence length="338" mass="36730">MPRHLDTCTCVEERRASIDGTSCRNEPGEWYHPAAWPLLGLAAACSESVYKRAEADRKARQHANIKRFRVSRHTQSCGEVVVVAVAGTQTVGDWKVNFDNRPSTPQGILADLENLCHKGFLDAARKLIDPLADMLGACEPSSALLFTGHSAGGAIATLLYAHVGSLEGSRLSIAARKHPAVHCIVFGCPPVSLSPLPRIESRGLTAPASLFLSLLNEGDPIAKADRDFLAAKYPWLHRWKHTSSSLRASQTTPSPARLFANSGTLLLLPEHMGLGKQPRPYTVSNEQLDNMNKLSARVHRMAVYKERIDSLAPKEGAEGLEQAALAKSESVLLSMSFL</sequence>
<dbReference type="InterPro" id="IPR002921">
    <property type="entry name" value="Fungal_lipase-type"/>
</dbReference>
<dbReference type="AlphaFoldDB" id="A0A2T2N0B8"/>
<dbReference type="GO" id="GO:0006629">
    <property type="term" value="P:lipid metabolic process"/>
    <property type="evidence" value="ECO:0007669"/>
    <property type="project" value="InterPro"/>
</dbReference>
<keyword evidence="6" id="KW-1185">Reference proteome</keyword>
<reference evidence="5 6" key="1">
    <citation type="journal article" date="2018" name="Front. Microbiol.">
        <title>Genome-Wide Analysis of Corynespora cassiicola Leaf Fall Disease Putative Effectors.</title>
        <authorList>
            <person name="Lopez D."/>
            <person name="Ribeiro S."/>
            <person name="Label P."/>
            <person name="Fumanal B."/>
            <person name="Venisse J.S."/>
            <person name="Kohler A."/>
            <person name="de Oliveira R.R."/>
            <person name="Labutti K."/>
            <person name="Lipzen A."/>
            <person name="Lail K."/>
            <person name="Bauer D."/>
            <person name="Ohm R.A."/>
            <person name="Barry K.W."/>
            <person name="Spatafora J."/>
            <person name="Grigoriev I.V."/>
            <person name="Martin F.M."/>
            <person name="Pujade-Renaud V."/>
        </authorList>
    </citation>
    <scope>NUCLEOTIDE SEQUENCE [LARGE SCALE GENOMIC DNA]</scope>
    <source>
        <strain evidence="5 6">Philippines</strain>
    </source>
</reference>
<dbReference type="Pfam" id="PF01764">
    <property type="entry name" value="Lipase_3"/>
    <property type="match status" value="1"/>
</dbReference>
<evidence type="ECO:0000259" key="4">
    <source>
        <dbReference type="Pfam" id="PF01764"/>
    </source>
</evidence>
<keyword evidence="5" id="KW-0378">Hydrolase</keyword>